<name>A0A412PAP1_9FIRM</name>
<evidence type="ECO:0000313" key="3">
    <source>
        <dbReference type="Proteomes" id="UP000284731"/>
    </source>
</evidence>
<evidence type="ECO:0000313" key="2">
    <source>
        <dbReference type="EMBL" id="RGT53642.1"/>
    </source>
</evidence>
<accession>A0A412PAP1</accession>
<keyword evidence="1" id="KW-0472">Membrane</keyword>
<evidence type="ECO:0000256" key="1">
    <source>
        <dbReference type="SAM" id="Phobius"/>
    </source>
</evidence>
<gene>
    <name evidence="2" type="ORF">DWX20_09390</name>
</gene>
<feature type="transmembrane region" description="Helical" evidence="1">
    <location>
        <begin position="138"/>
        <end position="154"/>
    </location>
</feature>
<feature type="transmembrane region" description="Helical" evidence="1">
    <location>
        <begin position="42"/>
        <end position="60"/>
    </location>
</feature>
<proteinExistence type="predicted"/>
<dbReference type="EMBL" id="QRWX01000005">
    <property type="protein sequence ID" value="RGT53642.1"/>
    <property type="molecule type" value="Genomic_DNA"/>
</dbReference>
<feature type="transmembrane region" description="Helical" evidence="1">
    <location>
        <begin position="107"/>
        <end position="126"/>
    </location>
</feature>
<feature type="transmembrane region" description="Helical" evidence="1">
    <location>
        <begin position="81"/>
        <end position="101"/>
    </location>
</feature>
<organism evidence="2 3">
    <name type="scientific">Solobacterium moorei</name>
    <dbReference type="NCBI Taxonomy" id="102148"/>
    <lineage>
        <taxon>Bacteria</taxon>
        <taxon>Bacillati</taxon>
        <taxon>Bacillota</taxon>
        <taxon>Erysipelotrichia</taxon>
        <taxon>Erysipelotrichales</taxon>
        <taxon>Erysipelotrichaceae</taxon>
        <taxon>Solobacterium</taxon>
    </lineage>
</organism>
<feature type="transmembrane region" description="Helical" evidence="1">
    <location>
        <begin position="12"/>
        <end position="30"/>
    </location>
</feature>
<dbReference type="RefSeq" id="WP_118765314.1">
    <property type="nucleotide sequence ID" value="NZ_CABJCF010000005.1"/>
</dbReference>
<dbReference type="Proteomes" id="UP000284731">
    <property type="component" value="Unassembled WGS sequence"/>
</dbReference>
<feature type="transmembrane region" description="Helical" evidence="1">
    <location>
        <begin position="166"/>
        <end position="187"/>
    </location>
</feature>
<comment type="caution">
    <text evidence="2">The sequence shown here is derived from an EMBL/GenBank/DDBJ whole genome shotgun (WGS) entry which is preliminary data.</text>
</comment>
<keyword evidence="1" id="KW-1133">Transmembrane helix</keyword>
<dbReference type="AlphaFoldDB" id="A0A412PAP1"/>
<reference evidence="2 3" key="1">
    <citation type="submission" date="2018-08" db="EMBL/GenBank/DDBJ databases">
        <title>A genome reference for cultivated species of the human gut microbiota.</title>
        <authorList>
            <person name="Zou Y."/>
            <person name="Xue W."/>
            <person name="Luo G."/>
        </authorList>
    </citation>
    <scope>NUCLEOTIDE SEQUENCE [LARGE SCALE GENOMIC DNA]</scope>
    <source>
        <strain evidence="2 3">AF18-46</strain>
    </source>
</reference>
<sequence>MQGIYALYRHRLFNFSNIMVNFMIFLLFLAFMQIPENSVQELVGIIFFFIFQVQLITILIDENWNPILQILPVRKKDYFNAYMKITFVWFFIYVLCTIWFNTVISKLSLLFVLAPISCLYYCLRNFKKMTTVKSNNMLIRYVLFIVVTILFTWIRNQLVFSDSILVFGNLGCIAVFSIMLFACMYEIRGEESL</sequence>
<protein>
    <submittedName>
        <fullName evidence="2">Uncharacterized protein</fullName>
    </submittedName>
</protein>
<keyword evidence="1" id="KW-0812">Transmembrane</keyword>